<dbReference type="Pfam" id="PF03663">
    <property type="entry name" value="Glyco_hydro_76"/>
    <property type="match status" value="1"/>
</dbReference>
<comment type="caution">
    <text evidence="1">The sequence shown here is derived from an EMBL/GenBank/DDBJ whole genome shotgun (WGS) entry which is preliminary data.</text>
</comment>
<dbReference type="InterPro" id="IPR053169">
    <property type="entry name" value="MUG_Protein"/>
</dbReference>
<dbReference type="RefSeq" id="XP_043170472.1">
    <property type="nucleotide sequence ID" value="XM_043314537.1"/>
</dbReference>
<dbReference type="Proteomes" id="UP000676310">
    <property type="component" value="Unassembled WGS sequence"/>
</dbReference>
<name>A0A8J2N311_9PLEO</name>
<dbReference type="PANTHER" id="PTHR47791:SF1">
    <property type="entry name" value="ENDO MANNANASE, GH76 FAMILY (EUROFUNG)"/>
    <property type="match status" value="1"/>
</dbReference>
<dbReference type="EMBL" id="CAJRGZ010000019">
    <property type="protein sequence ID" value="CAG5166345.1"/>
    <property type="molecule type" value="Genomic_DNA"/>
</dbReference>
<organism evidence="1 2">
    <name type="scientific">Alternaria atra</name>
    <dbReference type="NCBI Taxonomy" id="119953"/>
    <lineage>
        <taxon>Eukaryota</taxon>
        <taxon>Fungi</taxon>
        <taxon>Dikarya</taxon>
        <taxon>Ascomycota</taxon>
        <taxon>Pezizomycotina</taxon>
        <taxon>Dothideomycetes</taxon>
        <taxon>Pleosporomycetidae</taxon>
        <taxon>Pleosporales</taxon>
        <taxon>Pleosporineae</taxon>
        <taxon>Pleosporaceae</taxon>
        <taxon>Alternaria</taxon>
        <taxon>Alternaria sect. Ulocladioides</taxon>
    </lineage>
</organism>
<dbReference type="InterPro" id="IPR005198">
    <property type="entry name" value="Glyco_hydro_76"/>
</dbReference>
<evidence type="ECO:0000313" key="2">
    <source>
        <dbReference type="Proteomes" id="UP000676310"/>
    </source>
</evidence>
<dbReference type="OrthoDB" id="9984024at2759"/>
<reference evidence="1" key="1">
    <citation type="submission" date="2021-05" db="EMBL/GenBank/DDBJ databases">
        <authorList>
            <person name="Stam R."/>
        </authorList>
    </citation>
    <scope>NUCLEOTIDE SEQUENCE</scope>
    <source>
        <strain evidence="1">CS162</strain>
    </source>
</reference>
<dbReference type="AlphaFoldDB" id="A0A8J2N311"/>
<dbReference type="PANTHER" id="PTHR47791">
    <property type="entry name" value="MEIOTICALLY UP-REGULATED GENE 191 PROTEIN"/>
    <property type="match status" value="1"/>
</dbReference>
<gene>
    <name evidence="1" type="ORF">ALTATR162_LOCUS6912</name>
</gene>
<dbReference type="GO" id="GO:0005975">
    <property type="term" value="P:carbohydrate metabolic process"/>
    <property type="evidence" value="ECO:0007669"/>
    <property type="project" value="InterPro"/>
</dbReference>
<evidence type="ECO:0000313" key="1">
    <source>
        <dbReference type="EMBL" id="CAG5166345.1"/>
    </source>
</evidence>
<dbReference type="Gene3D" id="1.50.10.20">
    <property type="match status" value="1"/>
</dbReference>
<proteinExistence type="predicted"/>
<dbReference type="SUPFAM" id="SSF48208">
    <property type="entry name" value="Six-hairpin glycosidases"/>
    <property type="match status" value="1"/>
</dbReference>
<evidence type="ECO:0008006" key="3">
    <source>
        <dbReference type="Google" id="ProtNLM"/>
    </source>
</evidence>
<keyword evidence="2" id="KW-1185">Reference proteome</keyword>
<protein>
    <recommendedName>
        <fullName evidence="3">Mannan endo-1,6-alpha-mannosidase</fullName>
    </recommendedName>
</protein>
<dbReference type="GeneID" id="67018854"/>
<accession>A0A8J2N311</accession>
<sequence length="381" mass="42025">MIGDFAKAAPGDEKLQNLASDIFATALLKAPAKNPQPGIEGLPSNNTTPFSINATSLVTGYKKFLDSYTDELYITYPLDWYDNNGRYTHTGVSFGHDDNCPSHPANPDFHDWLDGYYDDDLWWALAWINAYDVTFNPTYLDLAEGIFIAVSHTWGTYCSNGGIYWSWEKKYVNAIANELFFSTAAHLANRVQRGKKRAVYRYWAEKSLDWFMHSGMINNNGTINDGLTEDCENNNKTTWSYNQGVILGGLVELHRAAASPEFPYLTVASTVAKAALIALSDGNGVIHDECEPDCGGDGAQFKGIFMRNLVKLNSVAKDDMFANAIRNNAASIWEWDTKLTSDGLPVFSVNWAGPWISPANASMQSSAMDALVAAVVVDLTS</sequence>
<dbReference type="InterPro" id="IPR008928">
    <property type="entry name" value="6-hairpin_glycosidase_sf"/>
</dbReference>